<evidence type="ECO:0000313" key="6">
    <source>
        <dbReference type="EMBL" id="TWW53882.1"/>
    </source>
</evidence>
<proteinExistence type="predicted"/>
<dbReference type="PANTHER" id="PTHR24038">
    <property type="entry name" value="STABILIN"/>
    <property type="match status" value="1"/>
</dbReference>
<sequence length="119" mass="13497">MEMHWCLKILLVCLMIMMKRANSKVSLQGPNVPVLHFQNFCTNSTVVRTRHACHSCGITMLKSCPLGYRQTPRSTSQDCRFYIRTASLKLPINGCSFECYRQVEVKSCCPGFWGPDCVG</sequence>
<evidence type="ECO:0000256" key="3">
    <source>
        <dbReference type="ARBA" id="ARBA00023157"/>
    </source>
</evidence>
<comment type="caution">
    <text evidence="6">The sequence shown here is derived from an EMBL/GenBank/DDBJ whole genome shotgun (WGS) entry which is preliminary data.</text>
</comment>
<dbReference type="PANTHER" id="PTHR24038:SF11">
    <property type="entry name" value="INTEGRIN BETA-LIKE PROTEIN E"/>
    <property type="match status" value="1"/>
</dbReference>
<keyword evidence="3" id="KW-1015">Disulfide bond</keyword>
<evidence type="ECO:0000256" key="1">
    <source>
        <dbReference type="ARBA" id="ARBA00004370"/>
    </source>
</evidence>
<dbReference type="AlphaFoldDB" id="A0A5C6MFL2"/>
<protein>
    <submittedName>
        <fullName evidence="6">Uncharacterized protein</fullName>
    </submittedName>
</protein>
<feature type="signal peptide" evidence="5">
    <location>
        <begin position="1"/>
        <end position="21"/>
    </location>
</feature>
<evidence type="ECO:0000256" key="2">
    <source>
        <dbReference type="ARBA" id="ARBA00023136"/>
    </source>
</evidence>
<keyword evidence="5" id="KW-0732">Signal</keyword>
<evidence type="ECO:0000313" key="7">
    <source>
        <dbReference type="Proteomes" id="UP000324091"/>
    </source>
</evidence>
<dbReference type="GO" id="GO:0016020">
    <property type="term" value="C:membrane"/>
    <property type="evidence" value="ECO:0007669"/>
    <property type="project" value="UniProtKB-SubCell"/>
</dbReference>
<keyword evidence="2" id="KW-0472">Membrane</keyword>
<evidence type="ECO:0000256" key="5">
    <source>
        <dbReference type="SAM" id="SignalP"/>
    </source>
</evidence>
<name>A0A5C6MFL2_9TELE</name>
<evidence type="ECO:0000256" key="4">
    <source>
        <dbReference type="ARBA" id="ARBA00023180"/>
    </source>
</evidence>
<accession>A0A5C6MFL2</accession>
<organism evidence="6 7">
    <name type="scientific">Takifugu flavidus</name>
    <name type="common">sansaifugu</name>
    <dbReference type="NCBI Taxonomy" id="433684"/>
    <lineage>
        <taxon>Eukaryota</taxon>
        <taxon>Metazoa</taxon>
        <taxon>Chordata</taxon>
        <taxon>Craniata</taxon>
        <taxon>Vertebrata</taxon>
        <taxon>Euteleostomi</taxon>
        <taxon>Actinopterygii</taxon>
        <taxon>Neopterygii</taxon>
        <taxon>Teleostei</taxon>
        <taxon>Neoteleostei</taxon>
        <taxon>Acanthomorphata</taxon>
        <taxon>Eupercaria</taxon>
        <taxon>Tetraodontiformes</taxon>
        <taxon>Tetradontoidea</taxon>
        <taxon>Tetraodontidae</taxon>
        <taxon>Takifugu</taxon>
    </lineage>
</organism>
<reference evidence="6 7" key="1">
    <citation type="submission" date="2019-04" db="EMBL/GenBank/DDBJ databases">
        <title>Chromosome genome assembly for Takifugu flavidus.</title>
        <authorList>
            <person name="Xiao S."/>
        </authorList>
    </citation>
    <scope>NUCLEOTIDE SEQUENCE [LARGE SCALE GENOMIC DNA]</scope>
    <source>
        <strain evidence="6">HTHZ2018</strain>
        <tissue evidence="6">Muscle</tissue>
    </source>
</reference>
<keyword evidence="7" id="KW-1185">Reference proteome</keyword>
<feature type="chain" id="PRO_5023087498" evidence="5">
    <location>
        <begin position="22"/>
        <end position="119"/>
    </location>
</feature>
<dbReference type="Proteomes" id="UP000324091">
    <property type="component" value="Unassembled WGS sequence"/>
</dbReference>
<dbReference type="EMBL" id="RHFK02000507">
    <property type="protein sequence ID" value="TWW53882.1"/>
    <property type="molecule type" value="Genomic_DNA"/>
</dbReference>
<keyword evidence="4" id="KW-0325">Glycoprotein</keyword>
<gene>
    <name evidence="6" type="ORF">D4764_0096540</name>
</gene>
<comment type="subcellular location">
    <subcellularLocation>
        <location evidence="1">Membrane</location>
    </subcellularLocation>
</comment>